<dbReference type="Pfam" id="PF00528">
    <property type="entry name" value="BPD_transp_1"/>
    <property type="match status" value="1"/>
</dbReference>
<dbReference type="InterPro" id="IPR000515">
    <property type="entry name" value="MetI-like"/>
</dbReference>
<dbReference type="EMBL" id="JAHQCW010000021">
    <property type="protein sequence ID" value="MBU9737469.1"/>
    <property type="molecule type" value="Genomic_DNA"/>
</dbReference>
<feature type="transmembrane region" description="Helical" evidence="7">
    <location>
        <begin position="12"/>
        <end position="34"/>
    </location>
</feature>
<evidence type="ECO:0000313" key="9">
    <source>
        <dbReference type="EMBL" id="MBU9737469.1"/>
    </source>
</evidence>
<keyword evidence="10" id="KW-1185">Reference proteome</keyword>
<dbReference type="GO" id="GO:0055085">
    <property type="term" value="P:transmembrane transport"/>
    <property type="evidence" value="ECO:0007669"/>
    <property type="project" value="InterPro"/>
</dbReference>
<evidence type="ECO:0000256" key="7">
    <source>
        <dbReference type="RuleBase" id="RU363032"/>
    </source>
</evidence>
<keyword evidence="6 7" id="KW-0472">Membrane</keyword>
<protein>
    <submittedName>
        <fullName evidence="9">Carbohydrate ABC transporter permease</fullName>
    </submittedName>
</protein>
<dbReference type="AlphaFoldDB" id="A0A949K0H6"/>
<feature type="transmembrane region" description="Helical" evidence="7">
    <location>
        <begin position="75"/>
        <end position="95"/>
    </location>
</feature>
<evidence type="ECO:0000256" key="4">
    <source>
        <dbReference type="ARBA" id="ARBA00022692"/>
    </source>
</evidence>
<evidence type="ECO:0000259" key="8">
    <source>
        <dbReference type="PROSITE" id="PS50928"/>
    </source>
</evidence>
<keyword evidence="5 7" id="KW-1133">Transmembrane helix</keyword>
<dbReference type="RefSeq" id="WP_238721995.1">
    <property type="nucleotide sequence ID" value="NZ_JAHQCW010000021.1"/>
</dbReference>
<gene>
    <name evidence="9" type="ORF">KTH89_13045</name>
</gene>
<evidence type="ECO:0000313" key="10">
    <source>
        <dbReference type="Proteomes" id="UP000712157"/>
    </source>
</evidence>
<evidence type="ECO:0000256" key="6">
    <source>
        <dbReference type="ARBA" id="ARBA00023136"/>
    </source>
</evidence>
<feature type="transmembrane region" description="Helical" evidence="7">
    <location>
        <begin position="116"/>
        <end position="136"/>
    </location>
</feature>
<accession>A0A949K0H6</accession>
<sequence length="283" mass="31852">MIRYRRYSKRQLRKLPVVIGLLLVTAVFLFPIYLAVITSFKTPLEIADSIMALPKTLNIGNYVEGMKKSNFARSLLNSVIVTFPSVAMIVLFSAMGGYTIARNGKNNRFLKFMDKVYLSSLMIPFQIIMIAVYKIFKELNLLNSLAGMIIMLTGYSIAYATFLFVGFVKSVPVDMEEAALIDGCGPYRAFFIIVFPLLKPIAATVAALHVMWLWNDFNIAVILLQKDEIRTLTVKQYYFFGEHVSDYGMAFAASIICMIPVLIFFVAMQRYLVEGISSGAVKT</sequence>
<comment type="similarity">
    <text evidence="7">Belongs to the binding-protein-dependent transport system permease family.</text>
</comment>
<keyword evidence="2 7" id="KW-0813">Transport</keyword>
<dbReference type="CDD" id="cd06261">
    <property type="entry name" value="TM_PBP2"/>
    <property type="match status" value="1"/>
</dbReference>
<evidence type="ECO:0000256" key="2">
    <source>
        <dbReference type="ARBA" id="ARBA00022448"/>
    </source>
</evidence>
<keyword evidence="4 7" id="KW-0812">Transmembrane</keyword>
<reference evidence="9" key="1">
    <citation type="submission" date="2021-06" db="EMBL/GenBank/DDBJ databases">
        <title>Description of novel taxa of the family Lachnospiraceae.</title>
        <authorList>
            <person name="Chaplin A.V."/>
            <person name="Sokolova S.R."/>
            <person name="Pikina A.P."/>
            <person name="Korzhanova M."/>
            <person name="Belova V."/>
            <person name="Korostin D."/>
            <person name="Efimov B.A."/>
        </authorList>
    </citation>
    <scope>NUCLEOTIDE SEQUENCE</scope>
    <source>
        <strain evidence="9">ASD5720</strain>
    </source>
</reference>
<dbReference type="GO" id="GO:0005886">
    <property type="term" value="C:plasma membrane"/>
    <property type="evidence" value="ECO:0007669"/>
    <property type="project" value="UniProtKB-SubCell"/>
</dbReference>
<comment type="subcellular location">
    <subcellularLocation>
        <location evidence="1 7">Cell membrane</location>
        <topology evidence="1 7">Multi-pass membrane protein</topology>
    </subcellularLocation>
</comment>
<dbReference type="Gene3D" id="1.10.3720.10">
    <property type="entry name" value="MetI-like"/>
    <property type="match status" value="1"/>
</dbReference>
<evidence type="ECO:0000256" key="1">
    <source>
        <dbReference type="ARBA" id="ARBA00004651"/>
    </source>
</evidence>
<dbReference type="Proteomes" id="UP000712157">
    <property type="component" value="Unassembled WGS sequence"/>
</dbReference>
<dbReference type="PROSITE" id="PS50928">
    <property type="entry name" value="ABC_TM1"/>
    <property type="match status" value="1"/>
</dbReference>
<organism evidence="9 10">
    <name type="scientific">Diplocloster agilis</name>
    <dbReference type="NCBI Taxonomy" id="2850323"/>
    <lineage>
        <taxon>Bacteria</taxon>
        <taxon>Bacillati</taxon>
        <taxon>Bacillota</taxon>
        <taxon>Clostridia</taxon>
        <taxon>Lachnospirales</taxon>
        <taxon>Lachnospiraceae</taxon>
        <taxon>Diplocloster</taxon>
    </lineage>
</organism>
<proteinExistence type="inferred from homology"/>
<dbReference type="PANTHER" id="PTHR43744:SF8">
    <property type="entry name" value="SN-GLYCEROL-3-PHOSPHATE TRANSPORT SYSTEM PERMEASE PROTEIN UGPE"/>
    <property type="match status" value="1"/>
</dbReference>
<feature type="transmembrane region" description="Helical" evidence="7">
    <location>
        <begin position="148"/>
        <end position="168"/>
    </location>
</feature>
<dbReference type="PANTHER" id="PTHR43744">
    <property type="entry name" value="ABC TRANSPORTER PERMEASE PROTEIN MG189-RELATED-RELATED"/>
    <property type="match status" value="1"/>
</dbReference>
<dbReference type="SUPFAM" id="SSF161098">
    <property type="entry name" value="MetI-like"/>
    <property type="match status" value="1"/>
</dbReference>
<evidence type="ECO:0000256" key="5">
    <source>
        <dbReference type="ARBA" id="ARBA00022989"/>
    </source>
</evidence>
<evidence type="ECO:0000256" key="3">
    <source>
        <dbReference type="ARBA" id="ARBA00022475"/>
    </source>
</evidence>
<feature type="domain" description="ABC transmembrane type-1" evidence="8">
    <location>
        <begin position="75"/>
        <end position="268"/>
    </location>
</feature>
<feature type="transmembrane region" description="Helical" evidence="7">
    <location>
        <begin position="247"/>
        <end position="268"/>
    </location>
</feature>
<comment type="caution">
    <text evidence="9">The sequence shown here is derived from an EMBL/GenBank/DDBJ whole genome shotgun (WGS) entry which is preliminary data.</text>
</comment>
<name>A0A949K0H6_9FIRM</name>
<dbReference type="InterPro" id="IPR035906">
    <property type="entry name" value="MetI-like_sf"/>
</dbReference>
<feature type="transmembrane region" description="Helical" evidence="7">
    <location>
        <begin position="189"/>
        <end position="214"/>
    </location>
</feature>
<keyword evidence="3" id="KW-1003">Cell membrane</keyword>